<proteinExistence type="predicted"/>
<comment type="caution">
    <text evidence="1">The sequence shown here is derived from an EMBL/GenBank/DDBJ whole genome shotgun (WGS) entry which is preliminary data.</text>
</comment>
<dbReference type="Proteomes" id="UP001432146">
    <property type="component" value="Unassembled WGS sequence"/>
</dbReference>
<dbReference type="AlphaFoldDB" id="A0AAW1AJU0"/>
<organism evidence="1 2">
    <name type="scientific">Tetragonisca angustula</name>
    <dbReference type="NCBI Taxonomy" id="166442"/>
    <lineage>
        <taxon>Eukaryota</taxon>
        <taxon>Metazoa</taxon>
        <taxon>Ecdysozoa</taxon>
        <taxon>Arthropoda</taxon>
        <taxon>Hexapoda</taxon>
        <taxon>Insecta</taxon>
        <taxon>Pterygota</taxon>
        <taxon>Neoptera</taxon>
        <taxon>Endopterygota</taxon>
        <taxon>Hymenoptera</taxon>
        <taxon>Apocrita</taxon>
        <taxon>Aculeata</taxon>
        <taxon>Apoidea</taxon>
        <taxon>Anthophila</taxon>
        <taxon>Apidae</taxon>
        <taxon>Tetragonisca</taxon>
    </lineage>
</organism>
<evidence type="ECO:0000313" key="1">
    <source>
        <dbReference type="EMBL" id="KAK9310090.1"/>
    </source>
</evidence>
<keyword evidence="2" id="KW-1185">Reference proteome</keyword>
<dbReference type="EMBL" id="JAWNGG020000005">
    <property type="protein sequence ID" value="KAK9310090.1"/>
    <property type="molecule type" value="Genomic_DNA"/>
</dbReference>
<name>A0AAW1AJU0_9HYME</name>
<gene>
    <name evidence="1" type="ORF">QLX08_000392</name>
</gene>
<reference evidence="1 2" key="1">
    <citation type="submission" date="2024-05" db="EMBL/GenBank/DDBJ databases">
        <title>The nuclear and mitochondrial genome assemblies of Tetragonisca angustula (Apidae: Meliponini), a tiny yet remarkable pollinator in the Neotropics.</title>
        <authorList>
            <person name="Ferrari R."/>
            <person name="Ricardo P.C."/>
            <person name="Dias F.C."/>
            <person name="Araujo N.S."/>
            <person name="Soares D.O."/>
            <person name="Zhou Q.-S."/>
            <person name="Zhu C.-D."/>
            <person name="Coutinho L."/>
            <person name="Airas M.C."/>
            <person name="Batista T.M."/>
        </authorList>
    </citation>
    <scope>NUCLEOTIDE SEQUENCE [LARGE SCALE GENOMIC DNA]</scope>
    <source>
        <strain evidence="1">ASF017062</strain>
        <tissue evidence="1">Abdomen</tissue>
    </source>
</reference>
<accession>A0AAW1AJU0</accession>
<sequence length="113" mass="12449">MIRSETICHGALRTVFSWLGRSKAIAWPLARLSHGFTSRSAVVILRPFIAFGRGTVAVDWRRSSVSSCDNGLAGSARKVNLSCGTRHLINSRPTMEEPFVVSRESYLLLVVCV</sequence>
<protein>
    <submittedName>
        <fullName evidence="1">Uncharacterized protein</fullName>
    </submittedName>
</protein>
<evidence type="ECO:0000313" key="2">
    <source>
        <dbReference type="Proteomes" id="UP001432146"/>
    </source>
</evidence>